<dbReference type="EMBL" id="CAMPGE010025724">
    <property type="protein sequence ID" value="CAI2383456.1"/>
    <property type="molecule type" value="Genomic_DNA"/>
</dbReference>
<keyword evidence="1" id="KW-0175">Coiled coil</keyword>
<gene>
    <name evidence="2" type="ORF">ECRASSUSDP1_LOCUS24957</name>
</gene>
<dbReference type="AlphaFoldDB" id="A0AAD1Y1I1"/>
<proteinExistence type="predicted"/>
<organism evidence="2 3">
    <name type="scientific">Euplotes crassus</name>
    <dbReference type="NCBI Taxonomy" id="5936"/>
    <lineage>
        <taxon>Eukaryota</taxon>
        <taxon>Sar</taxon>
        <taxon>Alveolata</taxon>
        <taxon>Ciliophora</taxon>
        <taxon>Intramacronucleata</taxon>
        <taxon>Spirotrichea</taxon>
        <taxon>Hypotrichia</taxon>
        <taxon>Euplotida</taxon>
        <taxon>Euplotidae</taxon>
        <taxon>Moneuplotes</taxon>
    </lineage>
</organism>
<evidence type="ECO:0000256" key="1">
    <source>
        <dbReference type="SAM" id="Coils"/>
    </source>
</evidence>
<accession>A0AAD1Y1I1</accession>
<evidence type="ECO:0000313" key="3">
    <source>
        <dbReference type="Proteomes" id="UP001295684"/>
    </source>
</evidence>
<sequence>MHAEQSQVIKKIFIQNWERKGFNSDAFEDISLKRKESLVSQKDLKKELKKSVNNLKNEKKVMELLNPIVDAYNEDNFHDILAAVDTLYEDYDDDDFQLVNNNVSENVGESNFENNMNDAKFSGRERTTSAYNSIKYAGGGASAYPQGRYA</sequence>
<comment type="caution">
    <text evidence="2">The sequence shown here is derived from an EMBL/GenBank/DDBJ whole genome shotgun (WGS) entry which is preliminary data.</text>
</comment>
<evidence type="ECO:0000313" key="2">
    <source>
        <dbReference type="EMBL" id="CAI2383456.1"/>
    </source>
</evidence>
<protein>
    <submittedName>
        <fullName evidence="2">Uncharacterized protein</fullName>
    </submittedName>
</protein>
<keyword evidence="3" id="KW-1185">Reference proteome</keyword>
<dbReference type="Proteomes" id="UP001295684">
    <property type="component" value="Unassembled WGS sequence"/>
</dbReference>
<name>A0AAD1Y1I1_EUPCR</name>
<reference evidence="2" key="1">
    <citation type="submission" date="2023-07" db="EMBL/GenBank/DDBJ databases">
        <authorList>
            <consortium name="AG Swart"/>
            <person name="Singh M."/>
            <person name="Singh A."/>
            <person name="Seah K."/>
            <person name="Emmerich C."/>
        </authorList>
    </citation>
    <scope>NUCLEOTIDE SEQUENCE</scope>
    <source>
        <strain evidence="2">DP1</strain>
    </source>
</reference>
<feature type="coiled-coil region" evidence="1">
    <location>
        <begin position="38"/>
        <end position="65"/>
    </location>
</feature>